<evidence type="ECO:0000313" key="7">
    <source>
        <dbReference type="Proteomes" id="UP001209878"/>
    </source>
</evidence>
<dbReference type="PANTHER" id="PTHR12859:SF0">
    <property type="entry name" value="PRA1 FAMILY PROTEIN"/>
    <property type="match status" value="1"/>
</dbReference>
<comment type="similarity">
    <text evidence="5">Belongs to the PRA1 family.</text>
</comment>
<keyword evidence="4 5" id="KW-0472">Membrane</keyword>
<protein>
    <recommendedName>
        <fullName evidence="5">PRA1 family protein</fullName>
    </recommendedName>
</protein>
<comment type="caution">
    <text evidence="6">The sequence shown here is derived from an EMBL/GenBank/DDBJ whole genome shotgun (WGS) entry which is preliminary data.</text>
</comment>
<feature type="transmembrane region" description="Helical" evidence="5">
    <location>
        <begin position="59"/>
        <end position="79"/>
    </location>
</feature>
<dbReference type="InterPro" id="IPR004895">
    <property type="entry name" value="Prenylated_rab_accept_PRA1"/>
</dbReference>
<dbReference type="PANTHER" id="PTHR12859">
    <property type="entry name" value="PRA1 PROTEIN"/>
    <property type="match status" value="1"/>
</dbReference>
<comment type="subcellular location">
    <subcellularLocation>
        <location evidence="1 5">Membrane</location>
        <topology evidence="1 5">Multi-pass membrane protein</topology>
    </subcellularLocation>
</comment>
<name>A0AAD9K6E3_RIDPI</name>
<dbReference type="EMBL" id="JAODUO010001374">
    <property type="protein sequence ID" value="KAK2165260.1"/>
    <property type="molecule type" value="Genomic_DNA"/>
</dbReference>
<feature type="transmembrane region" description="Helical" evidence="5">
    <location>
        <begin position="141"/>
        <end position="158"/>
    </location>
</feature>
<keyword evidence="2 5" id="KW-0812">Transmembrane</keyword>
<dbReference type="GO" id="GO:0016020">
    <property type="term" value="C:membrane"/>
    <property type="evidence" value="ECO:0007669"/>
    <property type="project" value="UniProtKB-SubCell"/>
</dbReference>
<evidence type="ECO:0000313" key="6">
    <source>
        <dbReference type="EMBL" id="KAK2165260.1"/>
    </source>
</evidence>
<reference evidence="6" key="1">
    <citation type="journal article" date="2023" name="Mol. Biol. Evol.">
        <title>Third-Generation Sequencing Reveals the Adaptive Role of the Epigenome in Three Deep-Sea Polychaetes.</title>
        <authorList>
            <person name="Perez M."/>
            <person name="Aroh O."/>
            <person name="Sun Y."/>
            <person name="Lan Y."/>
            <person name="Juniper S.K."/>
            <person name="Young C.R."/>
            <person name="Angers B."/>
            <person name="Qian P.Y."/>
        </authorList>
    </citation>
    <scope>NUCLEOTIDE SEQUENCE</scope>
    <source>
        <strain evidence="6">R07B-5</strain>
    </source>
</reference>
<evidence type="ECO:0000256" key="3">
    <source>
        <dbReference type="ARBA" id="ARBA00022989"/>
    </source>
</evidence>
<accession>A0AAD9K6E3</accession>
<feature type="transmembrane region" description="Helical" evidence="5">
    <location>
        <begin position="116"/>
        <end position="135"/>
    </location>
</feature>
<dbReference type="Proteomes" id="UP001209878">
    <property type="component" value="Unassembled WGS sequence"/>
</dbReference>
<feature type="transmembrane region" description="Helical" evidence="5">
    <location>
        <begin position="85"/>
        <end position="104"/>
    </location>
</feature>
<proteinExistence type="inferred from homology"/>
<evidence type="ECO:0000256" key="2">
    <source>
        <dbReference type="ARBA" id="ARBA00022692"/>
    </source>
</evidence>
<dbReference type="AlphaFoldDB" id="A0AAD9K6E3"/>
<sequence>MSTRQMSWVCIQAAHKLNMADVELAPLRPMNDFLLQGARFQVPNLKDTEAWANRVLNNLLYYQTNYFLTALITFLIVGVVHPVQMIFGCAAVAVAFAGFVYTSNNQTEIRRLKRKHPNLSIIVVMVGGYILIYLFGSVLVFLFGIALPMLVVLVHATLRMRNFKNKLSNKIEFVGLKRTPMGLLLEALGQEQEAGS</sequence>
<evidence type="ECO:0000256" key="5">
    <source>
        <dbReference type="RuleBase" id="RU363107"/>
    </source>
</evidence>
<evidence type="ECO:0000256" key="4">
    <source>
        <dbReference type="ARBA" id="ARBA00023136"/>
    </source>
</evidence>
<dbReference type="Pfam" id="PF03208">
    <property type="entry name" value="PRA1"/>
    <property type="match status" value="1"/>
</dbReference>
<evidence type="ECO:0000256" key="1">
    <source>
        <dbReference type="ARBA" id="ARBA00004141"/>
    </source>
</evidence>
<keyword evidence="3 5" id="KW-1133">Transmembrane helix</keyword>
<keyword evidence="7" id="KW-1185">Reference proteome</keyword>
<organism evidence="6 7">
    <name type="scientific">Ridgeia piscesae</name>
    <name type="common">Tubeworm</name>
    <dbReference type="NCBI Taxonomy" id="27915"/>
    <lineage>
        <taxon>Eukaryota</taxon>
        <taxon>Metazoa</taxon>
        <taxon>Spiralia</taxon>
        <taxon>Lophotrochozoa</taxon>
        <taxon>Annelida</taxon>
        <taxon>Polychaeta</taxon>
        <taxon>Sedentaria</taxon>
        <taxon>Canalipalpata</taxon>
        <taxon>Sabellida</taxon>
        <taxon>Siboglinidae</taxon>
        <taxon>Ridgeia</taxon>
    </lineage>
</organism>
<gene>
    <name evidence="6" type="ORF">NP493_1376g01043</name>
</gene>